<keyword evidence="2" id="KW-0548">Nucleotidyltransferase</keyword>
<name>A0A2B4RRE0_STYPI</name>
<dbReference type="Proteomes" id="UP000225706">
    <property type="component" value="Unassembled WGS sequence"/>
</dbReference>
<evidence type="ECO:0000259" key="1">
    <source>
        <dbReference type="PROSITE" id="PS50878"/>
    </source>
</evidence>
<keyword evidence="2" id="KW-0808">Transferase</keyword>
<proteinExistence type="predicted"/>
<dbReference type="PANTHER" id="PTHR19446">
    <property type="entry name" value="REVERSE TRANSCRIPTASES"/>
    <property type="match status" value="1"/>
</dbReference>
<dbReference type="Pfam" id="PF00078">
    <property type="entry name" value="RVT_1"/>
    <property type="match status" value="1"/>
</dbReference>
<gene>
    <name evidence="2" type="primary">pol</name>
    <name evidence="2" type="ORF">AWC38_SpisGene16691</name>
</gene>
<organism evidence="2 3">
    <name type="scientific">Stylophora pistillata</name>
    <name type="common">Smooth cauliflower coral</name>
    <dbReference type="NCBI Taxonomy" id="50429"/>
    <lineage>
        <taxon>Eukaryota</taxon>
        <taxon>Metazoa</taxon>
        <taxon>Cnidaria</taxon>
        <taxon>Anthozoa</taxon>
        <taxon>Hexacorallia</taxon>
        <taxon>Scleractinia</taxon>
        <taxon>Astrocoeniina</taxon>
        <taxon>Pocilloporidae</taxon>
        <taxon>Stylophora</taxon>
    </lineage>
</organism>
<dbReference type="SUPFAM" id="SSF56672">
    <property type="entry name" value="DNA/RNA polymerases"/>
    <property type="match status" value="1"/>
</dbReference>
<dbReference type="OrthoDB" id="9390935at2759"/>
<dbReference type="AlphaFoldDB" id="A0A2B4RRE0"/>
<keyword evidence="3" id="KW-1185">Reference proteome</keyword>
<dbReference type="EMBL" id="LSMT01000385">
    <property type="protein sequence ID" value="PFX18917.1"/>
    <property type="molecule type" value="Genomic_DNA"/>
</dbReference>
<comment type="caution">
    <text evidence="2">The sequence shown here is derived from an EMBL/GenBank/DDBJ whole genome shotgun (WGS) entry which is preliminary data.</text>
</comment>
<sequence>MREPREVAETLNEFFSNIVGTDKTTERMKDFAHFPNDSASGQITLNHTCPKEEKEIMRNMKTNKAIDHDLIPARAEKDSTQVLCEPYCTLFNYILDVGKIPKQWRRGEITPVYKKDCNLSKDNYRPITILPSLSKVFETLIHSRFSPRFRNILHKFVFAFRKHHGCDTALLRLTEEWRKELDDRKIIGLVSMDLSKAFDSLPHDLIVKKFKEYGADERTANIIENYFSDLQQRYDDNGLKRYNSNYQAIVMGKSDATLAFKCENSSIPVTKESEMSGITIDNKLKSDNHVAKICRKVS</sequence>
<protein>
    <submittedName>
        <fullName evidence="2">RNA-directed DNA polymerase from mobile element jockey</fullName>
    </submittedName>
</protein>
<reference evidence="3" key="1">
    <citation type="journal article" date="2017" name="bioRxiv">
        <title>Comparative analysis of the genomes of Stylophora pistillata and Acropora digitifera provides evidence for extensive differences between species of corals.</title>
        <authorList>
            <person name="Voolstra C.R."/>
            <person name="Li Y."/>
            <person name="Liew Y.J."/>
            <person name="Baumgarten S."/>
            <person name="Zoccola D."/>
            <person name="Flot J.-F."/>
            <person name="Tambutte S."/>
            <person name="Allemand D."/>
            <person name="Aranda M."/>
        </authorList>
    </citation>
    <scope>NUCLEOTIDE SEQUENCE [LARGE SCALE GENOMIC DNA]</scope>
</reference>
<dbReference type="InterPro" id="IPR043502">
    <property type="entry name" value="DNA/RNA_pol_sf"/>
</dbReference>
<dbReference type="STRING" id="50429.A0A2B4RRE0"/>
<keyword evidence="2" id="KW-0695">RNA-directed DNA polymerase</keyword>
<dbReference type="InterPro" id="IPR000477">
    <property type="entry name" value="RT_dom"/>
</dbReference>
<evidence type="ECO:0000313" key="2">
    <source>
        <dbReference type="EMBL" id="PFX18917.1"/>
    </source>
</evidence>
<dbReference type="PROSITE" id="PS50878">
    <property type="entry name" value="RT_POL"/>
    <property type="match status" value="1"/>
</dbReference>
<dbReference type="GO" id="GO:0003964">
    <property type="term" value="F:RNA-directed DNA polymerase activity"/>
    <property type="evidence" value="ECO:0007669"/>
    <property type="project" value="UniProtKB-KW"/>
</dbReference>
<evidence type="ECO:0000313" key="3">
    <source>
        <dbReference type="Proteomes" id="UP000225706"/>
    </source>
</evidence>
<feature type="domain" description="Reverse transcriptase" evidence="1">
    <location>
        <begin position="93"/>
        <end position="298"/>
    </location>
</feature>
<accession>A0A2B4RRE0</accession>